<evidence type="ECO:0000313" key="2">
    <source>
        <dbReference type="EMBL" id="RKD86384.1"/>
    </source>
</evidence>
<dbReference type="AlphaFoldDB" id="A0A419VW50"/>
<organism evidence="2 3">
    <name type="scientific">Mangrovibacterium diazotrophicum</name>
    <dbReference type="NCBI Taxonomy" id="1261403"/>
    <lineage>
        <taxon>Bacteria</taxon>
        <taxon>Pseudomonadati</taxon>
        <taxon>Bacteroidota</taxon>
        <taxon>Bacteroidia</taxon>
        <taxon>Marinilabiliales</taxon>
        <taxon>Prolixibacteraceae</taxon>
        <taxon>Mangrovibacterium</taxon>
    </lineage>
</organism>
<evidence type="ECO:0008006" key="4">
    <source>
        <dbReference type="Google" id="ProtNLM"/>
    </source>
</evidence>
<dbReference type="OrthoDB" id="663679at2"/>
<dbReference type="EMBL" id="RAPN01000004">
    <property type="protein sequence ID" value="RKD86384.1"/>
    <property type="molecule type" value="Genomic_DNA"/>
</dbReference>
<comment type="caution">
    <text evidence="2">The sequence shown here is derived from an EMBL/GenBank/DDBJ whole genome shotgun (WGS) entry which is preliminary data.</text>
</comment>
<name>A0A419VW50_9BACT</name>
<keyword evidence="3" id="KW-1185">Reference proteome</keyword>
<reference evidence="2 3" key="1">
    <citation type="submission" date="2018-09" db="EMBL/GenBank/DDBJ databases">
        <title>Genomic Encyclopedia of Archaeal and Bacterial Type Strains, Phase II (KMG-II): from individual species to whole genera.</title>
        <authorList>
            <person name="Goeker M."/>
        </authorList>
    </citation>
    <scope>NUCLEOTIDE SEQUENCE [LARGE SCALE GENOMIC DNA]</scope>
    <source>
        <strain evidence="2 3">DSM 27148</strain>
    </source>
</reference>
<keyword evidence="1" id="KW-0812">Transmembrane</keyword>
<accession>A0A419VW50</accession>
<dbReference type="RefSeq" id="WP_120275082.1">
    <property type="nucleotide sequence ID" value="NZ_RAPN01000004.1"/>
</dbReference>
<sequence>METEKRFKTKTGYCHILADKIVLTRDGIIGNIANVTVGNTINRILIIYVLISIALIYFAIENFNKHDDFSAILLLLFSIYLIYGIFNSLNNSATPVIERQSIQHTKFVKGITGLTRARFVVIFTDDKGKTKKRLIMLPGTLTGGKSETDIAYNLMKEENFI</sequence>
<evidence type="ECO:0000256" key="1">
    <source>
        <dbReference type="SAM" id="Phobius"/>
    </source>
</evidence>
<keyword evidence="1" id="KW-0472">Membrane</keyword>
<gene>
    <name evidence="2" type="ORF">BC643_4075</name>
</gene>
<keyword evidence="1" id="KW-1133">Transmembrane helix</keyword>
<dbReference type="Proteomes" id="UP000283387">
    <property type="component" value="Unassembled WGS sequence"/>
</dbReference>
<proteinExistence type="predicted"/>
<protein>
    <recommendedName>
        <fullName evidence="4">Phosphoribosylaminoimidazolesuccinocarboxamide synthase</fullName>
    </recommendedName>
</protein>
<evidence type="ECO:0000313" key="3">
    <source>
        <dbReference type="Proteomes" id="UP000283387"/>
    </source>
</evidence>
<feature type="transmembrane region" description="Helical" evidence="1">
    <location>
        <begin position="69"/>
        <end position="89"/>
    </location>
</feature>
<feature type="transmembrane region" description="Helical" evidence="1">
    <location>
        <begin position="44"/>
        <end position="63"/>
    </location>
</feature>